<feature type="compositionally biased region" description="Basic and acidic residues" evidence="1">
    <location>
        <begin position="66"/>
        <end position="81"/>
    </location>
</feature>
<dbReference type="Proteomes" id="UP000275078">
    <property type="component" value="Unassembled WGS sequence"/>
</dbReference>
<feature type="region of interest" description="Disordered" evidence="1">
    <location>
        <begin position="46"/>
        <end position="81"/>
    </location>
</feature>
<accession>A0A3N4I0C8</accession>
<evidence type="ECO:0000259" key="2">
    <source>
        <dbReference type="SMART" id="SM00256"/>
    </source>
</evidence>
<dbReference type="EMBL" id="ML119699">
    <property type="protein sequence ID" value="RPA79419.1"/>
    <property type="molecule type" value="Genomic_DNA"/>
</dbReference>
<feature type="domain" description="F-box" evidence="2">
    <location>
        <begin position="87"/>
        <end position="127"/>
    </location>
</feature>
<dbReference type="InterPro" id="IPR001810">
    <property type="entry name" value="F-box_dom"/>
</dbReference>
<organism evidence="3 4">
    <name type="scientific">Ascobolus immersus RN42</name>
    <dbReference type="NCBI Taxonomy" id="1160509"/>
    <lineage>
        <taxon>Eukaryota</taxon>
        <taxon>Fungi</taxon>
        <taxon>Dikarya</taxon>
        <taxon>Ascomycota</taxon>
        <taxon>Pezizomycotina</taxon>
        <taxon>Pezizomycetes</taxon>
        <taxon>Pezizales</taxon>
        <taxon>Ascobolaceae</taxon>
        <taxon>Ascobolus</taxon>
    </lineage>
</organism>
<proteinExistence type="predicted"/>
<dbReference type="AlphaFoldDB" id="A0A3N4I0C8"/>
<evidence type="ECO:0000313" key="4">
    <source>
        <dbReference type="Proteomes" id="UP000275078"/>
    </source>
</evidence>
<feature type="region of interest" description="Disordered" evidence="1">
    <location>
        <begin position="172"/>
        <end position="193"/>
    </location>
</feature>
<keyword evidence="4" id="KW-1185">Reference proteome</keyword>
<feature type="compositionally biased region" description="Basic and acidic residues" evidence="1">
    <location>
        <begin position="179"/>
        <end position="189"/>
    </location>
</feature>
<evidence type="ECO:0000313" key="3">
    <source>
        <dbReference type="EMBL" id="RPA79419.1"/>
    </source>
</evidence>
<protein>
    <recommendedName>
        <fullName evidence="2">F-box domain-containing protein</fullName>
    </recommendedName>
</protein>
<dbReference type="SMART" id="SM00256">
    <property type="entry name" value="FBOX"/>
    <property type="match status" value="1"/>
</dbReference>
<name>A0A3N4I0C8_ASCIM</name>
<reference evidence="3 4" key="1">
    <citation type="journal article" date="2018" name="Nat. Ecol. Evol.">
        <title>Pezizomycetes genomes reveal the molecular basis of ectomycorrhizal truffle lifestyle.</title>
        <authorList>
            <person name="Murat C."/>
            <person name="Payen T."/>
            <person name="Noel B."/>
            <person name="Kuo A."/>
            <person name="Morin E."/>
            <person name="Chen J."/>
            <person name="Kohler A."/>
            <person name="Krizsan K."/>
            <person name="Balestrini R."/>
            <person name="Da Silva C."/>
            <person name="Montanini B."/>
            <person name="Hainaut M."/>
            <person name="Levati E."/>
            <person name="Barry K.W."/>
            <person name="Belfiori B."/>
            <person name="Cichocki N."/>
            <person name="Clum A."/>
            <person name="Dockter R.B."/>
            <person name="Fauchery L."/>
            <person name="Guy J."/>
            <person name="Iotti M."/>
            <person name="Le Tacon F."/>
            <person name="Lindquist E.A."/>
            <person name="Lipzen A."/>
            <person name="Malagnac F."/>
            <person name="Mello A."/>
            <person name="Molinier V."/>
            <person name="Miyauchi S."/>
            <person name="Poulain J."/>
            <person name="Riccioni C."/>
            <person name="Rubini A."/>
            <person name="Sitrit Y."/>
            <person name="Splivallo R."/>
            <person name="Traeger S."/>
            <person name="Wang M."/>
            <person name="Zifcakova L."/>
            <person name="Wipf D."/>
            <person name="Zambonelli A."/>
            <person name="Paolocci F."/>
            <person name="Nowrousian M."/>
            <person name="Ottonello S."/>
            <person name="Baldrian P."/>
            <person name="Spatafora J.W."/>
            <person name="Henrissat B."/>
            <person name="Nagy L.G."/>
            <person name="Aury J.M."/>
            <person name="Wincker P."/>
            <person name="Grigoriev I.V."/>
            <person name="Bonfante P."/>
            <person name="Martin F.M."/>
        </authorList>
    </citation>
    <scope>NUCLEOTIDE SEQUENCE [LARGE SCALE GENOMIC DNA]</scope>
    <source>
        <strain evidence="3 4">RN42</strain>
    </source>
</reference>
<feature type="compositionally biased region" description="Polar residues" evidence="1">
    <location>
        <begin position="9"/>
        <end position="23"/>
    </location>
</feature>
<gene>
    <name evidence="3" type="ORF">BJ508DRAFT_377641</name>
</gene>
<feature type="region of interest" description="Disordered" evidence="1">
    <location>
        <begin position="1"/>
        <end position="32"/>
    </location>
</feature>
<evidence type="ECO:0000256" key="1">
    <source>
        <dbReference type="SAM" id="MobiDB-lite"/>
    </source>
</evidence>
<sequence length="548" mass="64006">MPKAKSSPRKSTTSASAQPSQRSLRARPGRASHLVATLPSLKEIVQVLAPEPKPTKRKQASPDPEYENHTAKRSKTGEKPTKTLLDLPSELIQEICFQLPYASDAVPVMHTCRRLYTILDSYFWFVRRRIVDKSERNWHFAKYTGVVKRDMTEKYNEKKDYKVEILRAFHGRTGGRTGENSRSDDVNEGKKKKKKAKDDILRCQICLKRRAYTHRNEIQLNACPECYNDNRIEQSELKFITGLRPDQCRITYERTRFSRIPYLWKPDVERQIRNDPSRFNNKSLDQLLLERQMKQDALFAETQRYRESVCGTLKEHFRQQWALPRYDKYREVFGDIEDRIHAVARHATFDIRITKNERAESWYRSKIPDLFTVSLDTPEKECPFPIYGNKKIAIEFHTRRLEDEYEAKVPPLEPGTTMGSYVAGICKICFEAVALRRSMMDLDSIENQPVMSGVITQCRLQAEHDRGLCRYLPIHELVEHGLKHHLAEMMSIEKNEGRQWQLRFLESVEGNQPVRVRSTAYWACHPQDQHLYPEVRMPPPGLPSPQSS</sequence>